<name>A0ABN8RTK3_9CNID</name>
<dbReference type="Proteomes" id="UP001159405">
    <property type="component" value="Unassembled WGS sequence"/>
</dbReference>
<dbReference type="EMBL" id="CALNXK010000310">
    <property type="protein sequence ID" value="CAH3181930.1"/>
    <property type="molecule type" value="Genomic_DNA"/>
</dbReference>
<dbReference type="InterPro" id="IPR051223">
    <property type="entry name" value="Polycystin"/>
</dbReference>
<comment type="caution">
    <text evidence="9">Lacks conserved residue(s) required for the propagation of feature annotation.</text>
</comment>
<accession>A0ABN8RTK3</accession>
<feature type="region of interest" description="Disordered" evidence="10">
    <location>
        <begin position="866"/>
        <end position="905"/>
    </location>
</feature>
<keyword evidence="3 11" id="KW-0812">Transmembrane</keyword>
<keyword evidence="8" id="KW-0325">Glycoprotein</keyword>
<dbReference type="Gene3D" id="2.60.60.20">
    <property type="entry name" value="PLAT/LH2 domain"/>
    <property type="match status" value="1"/>
</dbReference>
<dbReference type="Pfam" id="PF20519">
    <property type="entry name" value="Polycystin_dom"/>
    <property type="match status" value="1"/>
</dbReference>
<feature type="transmembrane region" description="Helical" evidence="11">
    <location>
        <begin position="2136"/>
        <end position="2158"/>
    </location>
</feature>
<dbReference type="SMART" id="SM00231">
    <property type="entry name" value="FA58C"/>
    <property type="match status" value="1"/>
</dbReference>
<evidence type="ECO:0008006" key="17">
    <source>
        <dbReference type="Google" id="ProtNLM"/>
    </source>
</evidence>
<dbReference type="InterPro" id="IPR057244">
    <property type="entry name" value="GAIN_B"/>
</dbReference>
<feature type="transmembrane region" description="Helical" evidence="11">
    <location>
        <begin position="1524"/>
        <end position="1548"/>
    </location>
</feature>
<feature type="transmembrane region" description="Helical" evidence="11">
    <location>
        <begin position="1948"/>
        <end position="1966"/>
    </location>
</feature>
<keyword evidence="5 11" id="KW-1133">Transmembrane helix</keyword>
<feature type="region of interest" description="Disordered" evidence="10">
    <location>
        <begin position="2342"/>
        <end position="2364"/>
    </location>
</feature>
<feature type="compositionally biased region" description="Basic and acidic residues" evidence="10">
    <location>
        <begin position="2342"/>
        <end position="2355"/>
    </location>
</feature>
<dbReference type="CDD" id="cd00057">
    <property type="entry name" value="FA58C"/>
    <property type="match status" value="1"/>
</dbReference>
<dbReference type="SUPFAM" id="SSF49723">
    <property type="entry name" value="Lipase/lipooxygenase domain (PLAT/LH2 domain)"/>
    <property type="match status" value="1"/>
</dbReference>
<keyword evidence="6 11" id="KW-0472">Membrane</keyword>
<evidence type="ECO:0000259" key="12">
    <source>
        <dbReference type="PROSITE" id="PS50022"/>
    </source>
</evidence>
<evidence type="ECO:0000256" key="4">
    <source>
        <dbReference type="ARBA" id="ARBA00022729"/>
    </source>
</evidence>
<dbReference type="PANTHER" id="PTHR10877:SF150">
    <property type="entry name" value="REJ DOMAIN-CONTAINING PROTEIN"/>
    <property type="match status" value="1"/>
</dbReference>
<feature type="transmembrane region" description="Helical" evidence="11">
    <location>
        <begin position="1275"/>
        <end position="1295"/>
    </location>
</feature>
<feature type="transmembrane region" description="Helical" evidence="11">
    <location>
        <begin position="2102"/>
        <end position="2124"/>
    </location>
</feature>
<keyword evidence="16" id="KW-1185">Reference proteome</keyword>
<dbReference type="Pfam" id="PF02010">
    <property type="entry name" value="REJ"/>
    <property type="match status" value="1"/>
</dbReference>
<evidence type="ECO:0000256" key="9">
    <source>
        <dbReference type="PROSITE-ProRule" id="PRU00152"/>
    </source>
</evidence>
<dbReference type="InterPro" id="IPR001024">
    <property type="entry name" value="PLAT/LH2_dom"/>
</dbReference>
<comment type="caution">
    <text evidence="15">The sequence shown here is derived from an EMBL/GenBank/DDBJ whole genome shotgun (WGS) entry which is preliminary data.</text>
</comment>
<dbReference type="Pfam" id="PF01825">
    <property type="entry name" value="GPS"/>
    <property type="match status" value="1"/>
</dbReference>
<evidence type="ECO:0000259" key="13">
    <source>
        <dbReference type="PROSITE" id="PS50095"/>
    </source>
</evidence>
<evidence type="ECO:0000256" key="6">
    <source>
        <dbReference type="ARBA" id="ARBA00023136"/>
    </source>
</evidence>
<feature type="transmembrane region" description="Helical" evidence="11">
    <location>
        <begin position="1681"/>
        <end position="1702"/>
    </location>
</feature>
<feature type="transmembrane region" description="Helical" evidence="11">
    <location>
        <begin position="1611"/>
        <end position="1634"/>
    </location>
</feature>
<dbReference type="SUPFAM" id="SSF49785">
    <property type="entry name" value="Galactose-binding domain-like"/>
    <property type="match status" value="1"/>
</dbReference>
<sequence length="2364" mass="265645">TCFLTILATCLEPLGISDGRIKDSQLHASSAFDNDFNTFGPHRARLNISSWPQGYRSATDQLNSSWFKVEIGRIMVITGIATQGYGDVSVNEWLTAYILLYSQGKEDYTFFRERNANNAQMFMGNHDSNTIQLNRVILPAKASSVMLRPISWTNNFAVRMELYGCHSNYYVVVWLMLANSPFTIEYLESWDDHHKWRSTAAGVEQEVTNLLKNIFGFLSTRVLHFSPQESEKDGAMVKAQVLIECLREGQANILNKLKDEISSRHDTSFDTNFFTIQYAANEVNLLANVSLNLSKNLQTANEILPEERYIVEARVSVKSGLLNSTSKKYDFKWEIFTIHGTGQFYTAVELKLNNEKNIIINAEEMSKSLTLVRVSVKPKGLSTPFSYDYGFIKILPRLTVKVRGPDLLIKGGEPMQLLSDVKGILQDSFGAKAEKKKFFWTCRVEDSTSPNLLFPFTSVSENLKNTPDCFVGGNLIKNTSNENLVVEPDLLLSMRTYVFQLMVSQGRRFATASHKLRVDTNISFAIKCVANCGQKVSIRRKFIFDTQCEGISCSAIKNYSWSLYVRLENGSQSWREINNLYTIALTALNGPNVIFNGGDSSLNRSLLMGNKTYKIHIIAWIDGNNFRTDEHIFRTNSPPSKRDSNFGCFMEPRIGNAIETEFKISCANWSDLDTPLSYQFSYQTNFGIVVFYTGWQPNVTTELPEGSKASNYSLHLRLQVIDSLGDSSLELITAQVWPPKASSVEDSQRKLDNLLESGDVNKAMQIAFSLLSAAGDSFKNALLEKMTTVKIGSLQQATMVVGVVALATDADNGISSDSQDNALNLLGNAANFISTQLSSGSVDSDLIESIGTSLFSGIGNVLDAASSEAQTDTEDVERDEIKPKSGNEAEKVAMKEKSKQRARSSLNLVSRVAGSLLSTKDVGGEPTEFKTKSLKVLLDRQKSSNMGGKKLGQGPSGVALPSTDSLFSGGKPPENIDSQMLSFKSNPFTWDKSAKAVKSSVVDFKLKASGGTAMNISRLPEPVEIFIALPDKSKETEKENISTQNLFLKPSEGKNNFRYHRFAVSSSDVLVTIKLTPEKGKTVDVFVNYKTKPTPQDNVFSISIPNFSYCSNATQNSSHSRTCSSDPYTFTFSSQISNKTGIHYLGIRYTQKGLSRVRRSCNPFHRRGKRSCVDVKDAPTTPAPTPRIIVPIYNFSTDVNYTLSISVTGCLYWSESKETWTGEGCQVGPKTTSRQLHCLCTHLSAFGGDFFVAPNPIDFDKVFAAFGNLAESGNIVVLCTVCVILGLYAIALVFARREDKQDELRVIADVHLNESEGDVRYHLSIQTGMWRGNGTTANVGIAICGNNGSTGNVPLTDPQLERFFFSRGSINNFTLCLRETIGCLNKIRIWHDNSGRSPSWFLMQVVVTDLATGEKAHFVANRWIAVEKEDGNLELELPVAGKKELSGFKNLFYSRTATSLGDRHLWLSVFTRPPHNPFTRAQRLACCVSILFAAMVTNAMFYNFGTPPGDAVQIGPLKVSLTQIKIGIQSSLVAIPVNVLVVSIFRNLKPRESQEDEGLKSKGCLPHWFVFVAWFICTMASLTAAAFIVFYSMMWGAETSNEWLVSVMVSFFQDVIVMQPMKVLVVASILSLLIKKPPEQEKVLGESMSGKQTGGVVILDQKERERARKFRSSLVQLGRKVVEFVLFGSFIFLMMVVCYSNRGVARFTLTQSMDNLFHSFTKVKNISSFWKWSKKILIPRLYNADWYNGQAFNYEEGFLSNRAAFLVGMPRIRQLRIKTEESCTIAKNEPDLARKFSRCLPFYTSEEESTSPYNKPGWETIQNSTIFFSSFELERECPRPWRYQTRESLQLRPFKGVMAMFDGGGYVAELGYNSLSAINVIKVLEENRWIDNQTAAVFVEFTVFEPSSSLFSAIKLLFERSPIGGSHALVNIKTLSLYASPDPKSRSLFQICQLLLMIILIVFIFAETGKIRREKCSYFTGLWNWLELFQISSTICALVFFFLKESQTSQFVKKIQENPFKTSSTNNIEFMSDLETYLLSFVIFIVTIKFLRLIKFNRHVCQVIGTMQRAATKVFSFMTVFVIIMLAYTQVGFVVFSSEVKAYSSFYSSLRAMLLLLFGGEMYFQELQSTSRYITPVFLFGYLSSMAMVLLNMFLAILNDSYKEVKNFDPGEAFADAELGQFIIDYASQKIQKLKDDTLELVEYMVCSLIRFFQKDEQNRHDSDLEEAKLELLEDNDGVDNENEGYPLLKATSLSIVDNVENMSLGDLKQDIIRIGKEMRQSLTSLQSNTDRKYMRNQSAPHNVRSNQWLKYDIGSNQRHSSYFSASGSYLEDIWRKDRENHLQDAKVRNYHDSEDGQTSKSYD</sequence>
<dbReference type="SMART" id="SM00303">
    <property type="entry name" value="GPS"/>
    <property type="match status" value="1"/>
</dbReference>
<evidence type="ECO:0000256" key="5">
    <source>
        <dbReference type="ARBA" id="ARBA00022989"/>
    </source>
</evidence>
<reference evidence="15 16" key="1">
    <citation type="submission" date="2022-05" db="EMBL/GenBank/DDBJ databases">
        <authorList>
            <consortium name="Genoscope - CEA"/>
            <person name="William W."/>
        </authorList>
    </citation>
    <scope>NUCLEOTIDE SEQUENCE [LARGE SCALE GENOMIC DNA]</scope>
</reference>
<organism evidence="15 16">
    <name type="scientific">Porites lobata</name>
    <dbReference type="NCBI Taxonomy" id="104759"/>
    <lineage>
        <taxon>Eukaryota</taxon>
        <taxon>Metazoa</taxon>
        <taxon>Cnidaria</taxon>
        <taxon>Anthozoa</taxon>
        <taxon>Hexacorallia</taxon>
        <taxon>Scleractinia</taxon>
        <taxon>Fungiina</taxon>
        <taxon>Poritidae</taxon>
        <taxon>Porites</taxon>
    </lineage>
</organism>
<dbReference type="InterPro" id="IPR046791">
    <property type="entry name" value="Polycystin_dom"/>
</dbReference>
<feature type="compositionally biased region" description="Basic and acidic residues" evidence="10">
    <location>
        <begin position="879"/>
        <end position="899"/>
    </location>
</feature>
<evidence type="ECO:0000313" key="15">
    <source>
        <dbReference type="EMBL" id="CAH3181930.1"/>
    </source>
</evidence>
<feature type="transmembrane region" description="Helical" evidence="11">
    <location>
        <begin position="1978"/>
        <end position="2003"/>
    </location>
</feature>
<proteinExistence type="inferred from homology"/>
<gene>
    <name evidence="15" type="ORF">PLOB_00026278</name>
</gene>
<evidence type="ECO:0000256" key="1">
    <source>
        <dbReference type="ARBA" id="ARBA00004141"/>
    </source>
</evidence>
<feature type="transmembrane region" description="Helical" evidence="11">
    <location>
        <begin position="1568"/>
        <end position="1591"/>
    </location>
</feature>
<evidence type="ECO:0000256" key="8">
    <source>
        <dbReference type="ARBA" id="ARBA00023180"/>
    </source>
</evidence>
<dbReference type="InterPro" id="IPR002859">
    <property type="entry name" value="PKD/REJ-like"/>
</dbReference>
<dbReference type="PROSITE" id="PS50221">
    <property type="entry name" value="GAIN_B"/>
    <property type="match status" value="1"/>
</dbReference>
<dbReference type="PANTHER" id="PTHR10877">
    <property type="entry name" value="POLYCYSTIN FAMILY MEMBER"/>
    <property type="match status" value="1"/>
</dbReference>
<dbReference type="InterPro" id="IPR008979">
    <property type="entry name" value="Galactose-bd-like_sf"/>
</dbReference>
<dbReference type="Gene3D" id="2.60.120.260">
    <property type="entry name" value="Galactose-binding domain-like"/>
    <property type="match status" value="1"/>
</dbReference>
<dbReference type="InterPro" id="IPR000421">
    <property type="entry name" value="FA58C"/>
</dbReference>
<feature type="non-terminal residue" evidence="15">
    <location>
        <position position="1"/>
    </location>
</feature>
<comment type="subcellular location">
    <subcellularLocation>
        <location evidence="1">Membrane</location>
        <topology evidence="1">Multi-pass membrane protein</topology>
    </subcellularLocation>
</comment>
<comment type="similarity">
    <text evidence="2">Belongs to the polycystin family.</text>
</comment>
<dbReference type="InterPro" id="IPR013122">
    <property type="entry name" value="PKD1_2_channel"/>
</dbReference>
<evidence type="ECO:0000256" key="3">
    <source>
        <dbReference type="ARBA" id="ARBA00022692"/>
    </source>
</evidence>
<keyword evidence="7" id="KW-1015">Disulfide bond</keyword>
<evidence type="ECO:0000256" key="7">
    <source>
        <dbReference type="ARBA" id="ARBA00023157"/>
    </source>
</evidence>
<dbReference type="Pfam" id="PF08016">
    <property type="entry name" value="PKD_channel"/>
    <property type="match status" value="1"/>
</dbReference>
<dbReference type="Pfam" id="PF01477">
    <property type="entry name" value="PLAT"/>
    <property type="match status" value="1"/>
</dbReference>
<dbReference type="PROSITE" id="PS50022">
    <property type="entry name" value="FA58C_3"/>
    <property type="match status" value="1"/>
</dbReference>
<feature type="domain" description="GAIN-B" evidence="14">
    <location>
        <begin position="1119"/>
        <end position="1258"/>
    </location>
</feature>
<dbReference type="PRINTS" id="PR01433">
    <property type="entry name" value="POLYCYSTIN2"/>
</dbReference>
<protein>
    <recommendedName>
        <fullName evidence="17">Polycystic kidney disease protein 1-like 2</fullName>
    </recommendedName>
</protein>
<evidence type="ECO:0000256" key="2">
    <source>
        <dbReference type="ARBA" id="ARBA00007200"/>
    </source>
</evidence>
<keyword evidence="4" id="KW-0732">Signal</keyword>
<dbReference type="InterPro" id="IPR000203">
    <property type="entry name" value="GPS"/>
</dbReference>
<evidence type="ECO:0000259" key="14">
    <source>
        <dbReference type="PROSITE" id="PS50221"/>
    </source>
</evidence>
<feature type="transmembrane region" description="Helical" evidence="11">
    <location>
        <begin position="1484"/>
        <end position="1504"/>
    </location>
</feature>
<feature type="transmembrane region" description="Helical" evidence="11">
    <location>
        <begin position="2074"/>
        <end position="2096"/>
    </location>
</feature>
<feature type="transmembrane region" description="Helical" evidence="11">
    <location>
        <begin position="2036"/>
        <end position="2054"/>
    </location>
</feature>
<feature type="non-terminal residue" evidence="15">
    <location>
        <position position="2364"/>
    </location>
</feature>
<dbReference type="InterPro" id="IPR003915">
    <property type="entry name" value="PKD_2"/>
</dbReference>
<dbReference type="Pfam" id="PF00754">
    <property type="entry name" value="F5_F8_type_C"/>
    <property type="match status" value="1"/>
</dbReference>
<evidence type="ECO:0000313" key="16">
    <source>
        <dbReference type="Proteomes" id="UP001159405"/>
    </source>
</evidence>
<feature type="domain" description="F5/8 type C" evidence="12">
    <location>
        <begin position="10"/>
        <end position="165"/>
    </location>
</feature>
<feature type="domain" description="PLAT" evidence="13">
    <location>
        <begin position="1319"/>
        <end position="1438"/>
    </location>
</feature>
<dbReference type="InterPro" id="IPR036392">
    <property type="entry name" value="PLAT/LH2_dom_sf"/>
</dbReference>
<evidence type="ECO:0000256" key="11">
    <source>
        <dbReference type="SAM" id="Phobius"/>
    </source>
</evidence>
<evidence type="ECO:0000256" key="10">
    <source>
        <dbReference type="SAM" id="MobiDB-lite"/>
    </source>
</evidence>
<dbReference type="PROSITE" id="PS50095">
    <property type="entry name" value="PLAT"/>
    <property type="match status" value="1"/>
</dbReference>
<dbReference type="SMART" id="SM00308">
    <property type="entry name" value="LH2"/>
    <property type="match status" value="1"/>
</dbReference>
<dbReference type="Gene3D" id="1.10.287.70">
    <property type="match status" value="1"/>
</dbReference>